<gene>
    <name evidence="2" type="ORF">VN97_g903</name>
</gene>
<reference evidence="2" key="2">
    <citation type="journal article" date="2016" name="Fungal Biol.">
        <title>Ochratoxin A production by Penicillium thymicola.</title>
        <authorList>
            <person name="Nguyen H.D.T."/>
            <person name="McMullin D.R."/>
            <person name="Ponomareva E."/>
            <person name="Riley R."/>
            <person name="Pomraning K.R."/>
            <person name="Baker S.E."/>
            <person name="Seifert K.A."/>
        </authorList>
    </citation>
    <scope>NUCLEOTIDE SEQUENCE</scope>
    <source>
        <strain evidence="2">DAOM 180753</strain>
    </source>
</reference>
<reference evidence="2" key="1">
    <citation type="submission" date="2015-06" db="EMBL/GenBank/DDBJ databases">
        <authorList>
            <person name="Nguyen H."/>
        </authorList>
    </citation>
    <scope>NUCLEOTIDE SEQUENCE</scope>
    <source>
        <strain evidence="2">DAOM 180753</strain>
    </source>
</reference>
<dbReference type="Proteomes" id="UP001227192">
    <property type="component" value="Unassembled WGS sequence"/>
</dbReference>
<dbReference type="AlphaFoldDB" id="A0AAI9XD55"/>
<keyword evidence="3" id="KW-1185">Reference proteome</keyword>
<sequence length="97" mass="11315">MFKGYFGGLALLKYLNYVSTCIYLFPSSKMYGNYKYKSLTDRRNKTQRCHSRQRTVDFSTLPSQFNSVTNFVLSKRILESPALDKTGFLEYVISLTR</sequence>
<feature type="transmembrane region" description="Helical" evidence="1">
    <location>
        <begin position="6"/>
        <end position="25"/>
    </location>
</feature>
<protein>
    <submittedName>
        <fullName evidence="2">Uncharacterized protein</fullName>
    </submittedName>
</protein>
<evidence type="ECO:0000313" key="2">
    <source>
        <dbReference type="EMBL" id="KAJ9492299.1"/>
    </source>
</evidence>
<dbReference type="EMBL" id="LACB01000014">
    <property type="protein sequence ID" value="KAJ9492299.1"/>
    <property type="molecule type" value="Genomic_DNA"/>
</dbReference>
<name>A0AAI9XD55_PENTH</name>
<proteinExistence type="predicted"/>
<keyword evidence="1" id="KW-1133">Transmembrane helix</keyword>
<keyword evidence="1" id="KW-0812">Transmembrane</keyword>
<evidence type="ECO:0000256" key="1">
    <source>
        <dbReference type="SAM" id="Phobius"/>
    </source>
</evidence>
<comment type="caution">
    <text evidence="2">The sequence shown here is derived from an EMBL/GenBank/DDBJ whole genome shotgun (WGS) entry which is preliminary data.</text>
</comment>
<keyword evidence="1" id="KW-0472">Membrane</keyword>
<accession>A0AAI9XD55</accession>
<organism evidence="2 3">
    <name type="scientific">Penicillium thymicola</name>
    <dbReference type="NCBI Taxonomy" id="293382"/>
    <lineage>
        <taxon>Eukaryota</taxon>
        <taxon>Fungi</taxon>
        <taxon>Dikarya</taxon>
        <taxon>Ascomycota</taxon>
        <taxon>Pezizomycotina</taxon>
        <taxon>Eurotiomycetes</taxon>
        <taxon>Eurotiomycetidae</taxon>
        <taxon>Eurotiales</taxon>
        <taxon>Aspergillaceae</taxon>
        <taxon>Penicillium</taxon>
    </lineage>
</organism>
<evidence type="ECO:0000313" key="3">
    <source>
        <dbReference type="Proteomes" id="UP001227192"/>
    </source>
</evidence>